<name>A0A5N3S152_9VIBR</name>
<evidence type="ECO:0000313" key="2">
    <source>
        <dbReference type="Proteomes" id="UP000326687"/>
    </source>
</evidence>
<dbReference type="AlphaFoldDB" id="A0A5N3S152"/>
<reference evidence="1 2" key="1">
    <citation type="submission" date="2019-09" db="EMBL/GenBank/DDBJ databases">
        <title>Vibrio Fortis S7-72.</title>
        <authorList>
            <person name="Das S.K."/>
        </authorList>
    </citation>
    <scope>NUCLEOTIDE SEQUENCE [LARGE SCALE GENOMIC DNA]</scope>
    <source>
        <strain evidence="1 2">S7-72</strain>
    </source>
</reference>
<protein>
    <submittedName>
        <fullName evidence="1">Uncharacterized protein</fullName>
    </submittedName>
</protein>
<evidence type="ECO:0000313" key="1">
    <source>
        <dbReference type="EMBL" id="KAB0300297.1"/>
    </source>
</evidence>
<sequence length="272" mass="31621">MGINEAKAIWQRLQVEINTAHTEVSNRQRSSIRPDSFYNYLCAHHENTNHFRPIRSEVKIGYYGKVIVAGLLFAENGFLYTETAYYPTAPFHWGKRLSVDNIDTYSNHYMERLIERKNITTLRELKNEITTRQNMFDATCFTRTEGGLNIDTEYLIVYRDMVVFCNSELCNGIAKSVRKTLITDKEFKGEQSNIIDYVLNEFGTDACLLTTHEIPRTLAQAKNVIEDTKQRLSVGSQLEIITKKPFPTGRHADKKFIKQFVKYLEHYDPTIR</sequence>
<dbReference type="EMBL" id="VXDD01000005">
    <property type="protein sequence ID" value="KAB0300297.1"/>
    <property type="molecule type" value="Genomic_DNA"/>
</dbReference>
<dbReference type="Proteomes" id="UP000326687">
    <property type="component" value="Unassembled WGS sequence"/>
</dbReference>
<dbReference type="RefSeq" id="WP_150897696.1">
    <property type="nucleotide sequence ID" value="NZ_VXDD01000005.1"/>
</dbReference>
<comment type="caution">
    <text evidence="1">The sequence shown here is derived from an EMBL/GenBank/DDBJ whole genome shotgun (WGS) entry which is preliminary data.</text>
</comment>
<organism evidence="1 2">
    <name type="scientific">Vibrio fortis</name>
    <dbReference type="NCBI Taxonomy" id="212667"/>
    <lineage>
        <taxon>Bacteria</taxon>
        <taxon>Pseudomonadati</taxon>
        <taxon>Pseudomonadota</taxon>
        <taxon>Gammaproteobacteria</taxon>
        <taxon>Vibrionales</taxon>
        <taxon>Vibrionaceae</taxon>
        <taxon>Vibrio</taxon>
    </lineage>
</organism>
<proteinExistence type="predicted"/>
<accession>A0A5N3S152</accession>
<gene>
    <name evidence="1" type="ORF">F2Z80_24780</name>
</gene>